<dbReference type="PROSITE" id="PS50011">
    <property type="entry name" value="PROTEIN_KINASE_DOM"/>
    <property type="match status" value="1"/>
</dbReference>
<dbReference type="EMBL" id="QGDH01000023">
    <property type="protein sequence ID" value="RAR14315.1"/>
    <property type="molecule type" value="Genomic_DNA"/>
</dbReference>
<evidence type="ECO:0000256" key="13">
    <source>
        <dbReference type="ARBA" id="ARBA00048679"/>
    </source>
</evidence>
<feature type="binding site" evidence="15">
    <location>
        <position position="246"/>
    </location>
    <ligand>
        <name>ATP</name>
        <dbReference type="ChEBI" id="CHEBI:30616"/>
    </ligand>
</feature>
<feature type="domain" description="Protein kinase" evidence="17">
    <location>
        <begin position="212"/>
        <end position="485"/>
    </location>
</feature>
<gene>
    <name evidence="19" type="ORF">DDE83_002265</name>
</gene>
<feature type="region of interest" description="Disordered" evidence="16">
    <location>
        <begin position="1457"/>
        <end position="1513"/>
    </location>
</feature>
<dbReference type="PROSITE" id="PS51469">
    <property type="entry name" value="SUN"/>
    <property type="match status" value="1"/>
</dbReference>
<keyword evidence="8 15" id="KW-0067">ATP-binding</keyword>
<evidence type="ECO:0000256" key="2">
    <source>
        <dbReference type="ARBA" id="ARBA00012513"/>
    </source>
</evidence>
<evidence type="ECO:0000256" key="15">
    <source>
        <dbReference type="PROSITE-ProRule" id="PRU10141"/>
    </source>
</evidence>
<dbReference type="CDD" id="cd13994">
    <property type="entry name" value="STKc_HAL4_like"/>
    <property type="match status" value="1"/>
</dbReference>
<keyword evidence="11" id="KW-0675">Receptor</keyword>
<dbReference type="Pfam" id="PF07738">
    <property type="entry name" value="Sad1_UNC"/>
    <property type="match status" value="1"/>
</dbReference>
<evidence type="ECO:0000313" key="20">
    <source>
        <dbReference type="Proteomes" id="UP000249619"/>
    </source>
</evidence>
<dbReference type="GO" id="GO:0034975">
    <property type="term" value="P:protein folding in endoplasmic reticulum"/>
    <property type="evidence" value="ECO:0007669"/>
    <property type="project" value="TreeGrafter"/>
</dbReference>
<feature type="domain" description="SUN" evidence="18">
    <location>
        <begin position="759"/>
        <end position="937"/>
    </location>
</feature>
<dbReference type="SUPFAM" id="SSF49785">
    <property type="entry name" value="Galactose-binding domain-like"/>
    <property type="match status" value="1"/>
</dbReference>
<dbReference type="Pfam" id="PF00069">
    <property type="entry name" value="Pkinase"/>
    <property type="match status" value="1"/>
</dbReference>
<dbReference type="FunFam" id="2.60.120.260:FF:000082">
    <property type="entry name" value="Sad1/UNC domain protein"/>
    <property type="match status" value="1"/>
</dbReference>
<dbReference type="Gene3D" id="2.60.120.260">
    <property type="entry name" value="Galactose-binding domain-like"/>
    <property type="match status" value="1"/>
</dbReference>
<feature type="compositionally biased region" description="Polar residues" evidence="16">
    <location>
        <begin position="755"/>
        <end position="772"/>
    </location>
</feature>
<evidence type="ECO:0000256" key="7">
    <source>
        <dbReference type="ARBA" id="ARBA00022777"/>
    </source>
</evidence>
<feature type="region of interest" description="Disordered" evidence="16">
    <location>
        <begin position="1"/>
        <end position="61"/>
    </location>
</feature>
<dbReference type="PROSITE" id="PS00108">
    <property type="entry name" value="PROTEIN_KINASE_ST"/>
    <property type="match status" value="1"/>
</dbReference>
<reference evidence="20" key="1">
    <citation type="submission" date="2018-05" db="EMBL/GenBank/DDBJ databases">
        <title>Draft genome sequence of Stemphylium lycopersici strain CIDEFI 213.</title>
        <authorList>
            <person name="Medina R."/>
            <person name="Franco M.E.E."/>
            <person name="Lucentini C.G."/>
            <person name="Saparrat M.C.N."/>
            <person name="Balatti P.A."/>
        </authorList>
    </citation>
    <scope>NUCLEOTIDE SEQUENCE [LARGE SCALE GENOMIC DNA]</scope>
    <source>
        <strain evidence="20">CIDEFI 213</strain>
    </source>
</reference>
<dbReference type="GO" id="GO:0005524">
    <property type="term" value="F:ATP binding"/>
    <property type="evidence" value="ECO:0007669"/>
    <property type="project" value="UniProtKB-UniRule"/>
</dbReference>
<protein>
    <recommendedName>
        <fullName evidence="2">non-specific serine/threonine protein kinase</fullName>
        <ecNumber evidence="2">2.7.11.1</ecNumber>
    </recommendedName>
    <alternativeName>
        <fullName evidence="14">Halotolerance protein 4</fullName>
    </alternativeName>
</protein>
<dbReference type="Gene3D" id="1.10.510.10">
    <property type="entry name" value="Transferase(Phosphotransferase) domain 1"/>
    <property type="match status" value="1"/>
</dbReference>
<accession>A0A364NAH5</accession>
<evidence type="ECO:0000256" key="10">
    <source>
        <dbReference type="ARBA" id="ARBA00023136"/>
    </source>
</evidence>
<evidence type="ECO:0000256" key="16">
    <source>
        <dbReference type="SAM" id="MobiDB-lite"/>
    </source>
</evidence>
<dbReference type="InterPro" id="IPR008979">
    <property type="entry name" value="Galactose-bd-like_sf"/>
</dbReference>
<keyword evidence="20" id="KW-1185">Reference proteome</keyword>
<feature type="region of interest" description="Disordered" evidence="16">
    <location>
        <begin position="640"/>
        <end position="678"/>
    </location>
</feature>
<feature type="region of interest" description="Disordered" evidence="16">
    <location>
        <begin position="962"/>
        <end position="986"/>
    </location>
</feature>
<evidence type="ECO:0000256" key="3">
    <source>
        <dbReference type="ARBA" id="ARBA00022527"/>
    </source>
</evidence>
<dbReference type="InterPro" id="IPR008271">
    <property type="entry name" value="Ser/Thr_kinase_AS"/>
</dbReference>
<evidence type="ECO:0000256" key="4">
    <source>
        <dbReference type="ARBA" id="ARBA00022679"/>
    </source>
</evidence>
<dbReference type="EC" id="2.7.11.1" evidence="2"/>
<dbReference type="GO" id="GO:0005737">
    <property type="term" value="C:cytoplasm"/>
    <property type="evidence" value="ECO:0007669"/>
    <property type="project" value="TreeGrafter"/>
</dbReference>
<dbReference type="SUPFAM" id="SSF56112">
    <property type="entry name" value="Protein kinase-like (PK-like)"/>
    <property type="match status" value="1"/>
</dbReference>
<dbReference type="GO" id="GO:0004674">
    <property type="term" value="F:protein serine/threonine kinase activity"/>
    <property type="evidence" value="ECO:0007669"/>
    <property type="project" value="UniProtKB-KW"/>
</dbReference>
<evidence type="ECO:0000256" key="8">
    <source>
        <dbReference type="ARBA" id="ARBA00022840"/>
    </source>
</evidence>
<evidence type="ECO:0000256" key="9">
    <source>
        <dbReference type="ARBA" id="ARBA00022989"/>
    </source>
</evidence>
<keyword evidence="10" id="KW-0472">Membrane</keyword>
<comment type="caution">
    <text evidence="19">The sequence shown here is derived from an EMBL/GenBank/DDBJ whole genome shotgun (WGS) entry which is preliminary data.</text>
</comment>
<dbReference type="GO" id="GO:0012505">
    <property type="term" value="C:endomembrane system"/>
    <property type="evidence" value="ECO:0007669"/>
    <property type="project" value="UniProtKB-SubCell"/>
</dbReference>
<dbReference type="InterPro" id="IPR011009">
    <property type="entry name" value="Kinase-like_dom_sf"/>
</dbReference>
<feature type="compositionally biased region" description="Basic residues" evidence="16">
    <location>
        <begin position="1477"/>
        <end position="1487"/>
    </location>
</feature>
<dbReference type="Proteomes" id="UP000249619">
    <property type="component" value="Unassembled WGS sequence"/>
</dbReference>
<dbReference type="InterPro" id="IPR000719">
    <property type="entry name" value="Prot_kinase_dom"/>
</dbReference>
<proteinExistence type="predicted"/>
<feature type="region of interest" description="Disordered" evidence="16">
    <location>
        <begin position="700"/>
        <end position="777"/>
    </location>
</feature>
<dbReference type="FunFam" id="1.10.510.10:FF:000183">
    <property type="entry name" value="Serine/threonine-protein kinase hal4"/>
    <property type="match status" value="1"/>
</dbReference>
<feature type="region of interest" description="Disordered" evidence="16">
    <location>
        <begin position="1029"/>
        <end position="1162"/>
    </location>
</feature>
<dbReference type="PROSITE" id="PS00107">
    <property type="entry name" value="PROTEIN_KINASE_ATP"/>
    <property type="match status" value="1"/>
</dbReference>
<evidence type="ECO:0000259" key="18">
    <source>
        <dbReference type="PROSITE" id="PS51469"/>
    </source>
</evidence>
<feature type="compositionally biased region" description="Polar residues" evidence="16">
    <location>
        <begin position="1142"/>
        <end position="1162"/>
    </location>
</feature>
<dbReference type="GO" id="GO:0030003">
    <property type="term" value="P:intracellular monoatomic cation homeostasis"/>
    <property type="evidence" value="ECO:0007669"/>
    <property type="project" value="UniProtKB-ARBA"/>
</dbReference>
<dbReference type="InterPro" id="IPR045120">
    <property type="entry name" value="Suco/Slp1-like"/>
</dbReference>
<comment type="catalytic activity">
    <reaction evidence="13">
        <text>L-seryl-[protein] + ATP = O-phospho-L-seryl-[protein] + ADP + H(+)</text>
        <dbReference type="Rhea" id="RHEA:17989"/>
        <dbReference type="Rhea" id="RHEA-COMP:9863"/>
        <dbReference type="Rhea" id="RHEA-COMP:11604"/>
        <dbReference type="ChEBI" id="CHEBI:15378"/>
        <dbReference type="ChEBI" id="CHEBI:29999"/>
        <dbReference type="ChEBI" id="CHEBI:30616"/>
        <dbReference type="ChEBI" id="CHEBI:83421"/>
        <dbReference type="ChEBI" id="CHEBI:456216"/>
        <dbReference type="EC" id="2.7.11.1"/>
    </reaction>
</comment>
<organism evidence="19 20">
    <name type="scientific">Stemphylium lycopersici</name>
    <name type="common">Tomato gray leaf spot disease fungus</name>
    <name type="synonym">Thyrospora lycopersici</name>
    <dbReference type="NCBI Taxonomy" id="183478"/>
    <lineage>
        <taxon>Eukaryota</taxon>
        <taxon>Fungi</taxon>
        <taxon>Dikarya</taxon>
        <taxon>Ascomycota</taxon>
        <taxon>Pezizomycotina</taxon>
        <taxon>Dothideomycetes</taxon>
        <taxon>Pleosporomycetidae</taxon>
        <taxon>Pleosporales</taxon>
        <taxon>Pleosporineae</taxon>
        <taxon>Pleosporaceae</taxon>
        <taxon>Stemphylium</taxon>
    </lineage>
</organism>
<keyword evidence="7 19" id="KW-0418">Kinase</keyword>
<dbReference type="GO" id="GO:0016020">
    <property type="term" value="C:membrane"/>
    <property type="evidence" value="ECO:0007669"/>
    <property type="project" value="InterPro"/>
</dbReference>
<keyword evidence="6 15" id="KW-0547">Nucleotide-binding</keyword>
<feature type="compositionally biased region" description="Polar residues" evidence="16">
    <location>
        <begin position="1029"/>
        <end position="1049"/>
    </location>
</feature>
<feature type="compositionally biased region" description="Low complexity" evidence="16">
    <location>
        <begin position="1088"/>
        <end position="1106"/>
    </location>
</feature>
<feature type="compositionally biased region" description="Low complexity" evidence="16">
    <location>
        <begin position="544"/>
        <end position="566"/>
    </location>
</feature>
<evidence type="ECO:0000256" key="5">
    <source>
        <dbReference type="ARBA" id="ARBA00022692"/>
    </source>
</evidence>
<sequence length="1513" mass="165060">MAAPTNGNPPSTTKSASAGSPAASASASASTGSSVHSQPDTNPALAQPVHHAAPVNHSGASSVQAAAEALLKPKKPTMTSRLSSMMGIKTSASPEKNGDVKAANGTTANGRPPPVRQGSVTKRDGPVAPYKRFWLNEDATHEHHLKVAKRQEKLSDMFQNLMLGKKKGESAEDQPLSLMSNWVDVMRNEKEKLAEQKNAVNALPQTLVQKYGKCQEVVGRGAFGIVRVAHKQDPKDSKREQLYAVKEFKQRPGESAKRYQKRLTSEFCISSSMQHPNVITTLDLLQDEKGTYCEVMEYCSGGDLYTLVLAAGQLEVAEADCFFKQLMRGVEYMHEMGVAHRDLKPENLLLTTHGSIKITDFGNGECFRMAWEKEAHMTAGLCGSAPYIAPEEYVDKEFDPRAVDVWACGIIYMAMRTGRHLWRVAQKGEDEFFDRYLEDRKEEEGYRPIEVLRRRQCRNVIYSILDPIPARRLTAHQVLASEPTGSTTGPKPSTGLVTYLGKTCDQAMLTTGAPLRNWTLLLLLCSVPSLAFAEAANETATVDSSATAHSGATTHHTPYTASSPISSPSPSPPPSSTRRYTDTESTSPYRTINYITHTLRQQCAKTSWSVPGETAIADGTSVEGGAIAGLKTQTLGIREGSESPADEDVNDPISTAASRPDATSAAPSSQPELELEVDSPFDNADFLSFEEWKKRNLAEVGQSPENVGQGRAAASNQATRRRPVNVNALDSLGDEGEISIDFSGFGRPEDGGVANSLQQGNQNPDATKSTNAEGKVAPSSWALSKDAGKTCKERFNFASFDCAATVLKTNKQAKSTSSILVENKDSYMLNICSADNKFLIVELCDDILVDTVVLANYEFFSSMFRHFRVSVSDRYPVKMEKWRTLGTFEARNSRDIQPFLITEPQIWARYLRVEFLTQFGNEYYCPLSVLRVHGTTMMEQFKREEEEARGIDDDDDLEAEGVEVKKSAEDSGPLPPEELPVEAVKDSAKSTASAIIDTTNTQGTSEAYLEQTSNMLSSDFLGSSTAANEHTAGQMTDTPQSQVASEQAPNPSPPFVTGTPVDKGSNVTVVGDGWSATTPSVTDKAEISTPSQGSVSDSSVATSSSTIRNENSVRPGVDAEASASTSSASARASSNSTVAASQGQSQGRGSATQPNAPAPSTQESFFKSIHKRLQYLEANSTLSLQYIEEQSRALRDAFVKVEKRQLAKTEKFLDHLNSTVMIELKSFRNMYDQLWQSTVIEIESMKERQKSEMGEIGTRLSLMADELVWQKRMAVVQSTLLLLCLGLVLFVRSGTLGSATDVPIVQQLGSKYTSFFESSPPHSPPDTSGMARRRSTFRNMWKSDNHHHHHHHHHSDGQNAMSDAETEGLRSPVQIEYSPPTPNTPTGRRGGNLSPRIDSINTTPIQDHDNTPATPVSEEQAARIQVLETQSGPATPNGTRDCRPSWEEVDRAMDLLKAEEQNHHSPPPPLSPQQSKGRGKKKKRSPLRRAQSNYDDTGSESPPGKHGTGRFGE</sequence>
<feature type="compositionally biased region" description="Polar residues" evidence="16">
    <location>
        <begin position="1490"/>
        <end position="1500"/>
    </location>
</feature>
<name>A0A364NAH5_STELY</name>
<evidence type="ECO:0000256" key="6">
    <source>
        <dbReference type="ARBA" id="ARBA00022741"/>
    </source>
</evidence>
<keyword evidence="5" id="KW-0812">Transmembrane</keyword>
<evidence type="ECO:0000256" key="12">
    <source>
        <dbReference type="ARBA" id="ARBA00047899"/>
    </source>
</evidence>
<feature type="region of interest" description="Disordered" evidence="16">
    <location>
        <begin position="1343"/>
        <end position="1420"/>
    </location>
</feature>
<dbReference type="STRING" id="183478.A0A364NAH5"/>
<evidence type="ECO:0000259" key="17">
    <source>
        <dbReference type="PROSITE" id="PS50011"/>
    </source>
</evidence>
<feature type="region of interest" description="Disordered" evidence="16">
    <location>
        <begin position="87"/>
        <end position="124"/>
    </location>
</feature>
<evidence type="ECO:0000256" key="1">
    <source>
        <dbReference type="ARBA" id="ARBA00004308"/>
    </source>
</evidence>
<evidence type="ECO:0000256" key="14">
    <source>
        <dbReference type="ARBA" id="ARBA00078109"/>
    </source>
</evidence>
<dbReference type="PANTHER" id="PTHR12953">
    <property type="entry name" value="MEMBRANE PROTEIN CH1 RELATED"/>
    <property type="match status" value="1"/>
</dbReference>
<evidence type="ECO:0000313" key="19">
    <source>
        <dbReference type="EMBL" id="RAR14315.1"/>
    </source>
</evidence>
<feature type="compositionally biased region" description="Low complexity" evidence="16">
    <location>
        <begin position="9"/>
        <end position="34"/>
    </location>
</feature>
<keyword evidence="4" id="KW-0808">Transferase</keyword>
<feature type="region of interest" description="Disordered" evidence="16">
    <location>
        <begin position="543"/>
        <end position="587"/>
    </location>
</feature>
<dbReference type="InterPro" id="IPR012919">
    <property type="entry name" value="SUN_dom"/>
</dbReference>
<keyword evidence="9" id="KW-1133">Transmembrane helix</keyword>
<dbReference type="InterPro" id="IPR017441">
    <property type="entry name" value="Protein_kinase_ATP_BS"/>
</dbReference>
<evidence type="ECO:0000256" key="11">
    <source>
        <dbReference type="ARBA" id="ARBA00023170"/>
    </source>
</evidence>
<dbReference type="PANTHER" id="PTHR12953:SF0">
    <property type="entry name" value="SUN DOMAIN-CONTAINING OSSIFICATION FACTOR"/>
    <property type="match status" value="1"/>
</dbReference>
<keyword evidence="3" id="KW-0723">Serine/threonine-protein kinase</keyword>
<feature type="compositionally biased region" description="Low complexity" evidence="16">
    <location>
        <begin position="1119"/>
        <end position="1141"/>
    </location>
</feature>
<feature type="compositionally biased region" description="Basic residues" evidence="16">
    <location>
        <begin position="1345"/>
        <end position="1354"/>
    </location>
</feature>
<comment type="subcellular location">
    <subcellularLocation>
        <location evidence="1">Endomembrane system</location>
    </subcellularLocation>
</comment>
<comment type="catalytic activity">
    <reaction evidence="12">
        <text>L-threonyl-[protein] + ATP = O-phospho-L-threonyl-[protein] + ADP + H(+)</text>
        <dbReference type="Rhea" id="RHEA:46608"/>
        <dbReference type="Rhea" id="RHEA-COMP:11060"/>
        <dbReference type="Rhea" id="RHEA-COMP:11605"/>
        <dbReference type="ChEBI" id="CHEBI:15378"/>
        <dbReference type="ChEBI" id="CHEBI:30013"/>
        <dbReference type="ChEBI" id="CHEBI:30616"/>
        <dbReference type="ChEBI" id="CHEBI:61977"/>
        <dbReference type="ChEBI" id="CHEBI:456216"/>
        <dbReference type="EC" id="2.7.11.1"/>
    </reaction>
</comment>
<dbReference type="SMART" id="SM00220">
    <property type="entry name" value="S_TKc"/>
    <property type="match status" value="1"/>
</dbReference>